<dbReference type="Proteomes" id="UP000253099">
    <property type="component" value="Unassembled WGS sequence"/>
</dbReference>
<keyword evidence="2" id="KW-0378">Hydrolase</keyword>
<dbReference type="GO" id="GO:0042781">
    <property type="term" value="F:3'-tRNA processing endoribonuclease activity"/>
    <property type="evidence" value="ECO:0007669"/>
    <property type="project" value="UniProtKB-EC"/>
</dbReference>
<dbReference type="AlphaFoldDB" id="A0A366M923"/>
<dbReference type="EC" id="3.1.26.11" evidence="2"/>
<dbReference type="InterPro" id="IPR036866">
    <property type="entry name" value="RibonucZ/Hydroxyglut_hydro"/>
</dbReference>
<reference evidence="2 3" key="1">
    <citation type="submission" date="2018-06" db="EMBL/GenBank/DDBJ databases">
        <title>Genomic insight into two independent archaeal endosymbiosis events.</title>
        <authorList>
            <person name="Lind A.E."/>
            <person name="Lewis W.H."/>
            <person name="Spang A."/>
            <person name="Guy L."/>
            <person name="Embley M.T."/>
            <person name="Ettema T.J.G."/>
        </authorList>
    </citation>
    <scope>NUCLEOTIDE SEQUENCE [LARGE SCALE GENOMIC DNA]</scope>
    <source>
        <strain evidence="2">NOE</strain>
    </source>
</reference>
<accession>A0A366M923</accession>
<feature type="domain" description="Metallo-beta-lactamase" evidence="1">
    <location>
        <begin position="34"/>
        <end position="218"/>
    </location>
</feature>
<name>A0A366M923_9EURY</name>
<comment type="caution">
    <text evidence="2">The sequence shown here is derived from an EMBL/GenBank/DDBJ whole genome shotgun (WGS) entry which is preliminary data.</text>
</comment>
<dbReference type="PANTHER" id="PTHR42663">
    <property type="entry name" value="HYDROLASE C777.06C-RELATED-RELATED"/>
    <property type="match status" value="1"/>
</dbReference>
<dbReference type="PANTHER" id="PTHR42663:SF6">
    <property type="entry name" value="HYDROLASE C777.06C-RELATED"/>
    <property type="match status" value="1"/>
</dbReference>
<dbReference type="EMBL" id="NIZT01000047">
    <property type="protein sequence ID" value="RBQ22741.1"/>
    <property type="molecule type" value="Genomic_DNA"/>
</dbReference>
<evidence type="ECO:0000313" key="3">
    <source>
        <dbReference type="Proteomes" id="UP000253099"/>
    </source>
</evidence>
<evidence type="ECO:0000259" key="1">
    <source>
        <dbReference type="Pfam" id="PF12706"/>
    </source>
</evidence>
<dbReference type="InterPro" id="IPR001279">
    <property type="entry name" value="Metallo-B-lactamas"/>
</dbReference>
<dbReference type="Gene3D" id="3.60.15.10">
    <property type="entry name" value="Ribonuclease Z/Hydroxyacylglutathione hydrolase-like"/>
    <property type="match status" value="1"/>
</dbReference>
<organism evidence="2 3">
    <name type="scientific">Candidatus Methanobinarius endosymbioticus</name>
    <dbReference type="NCBI Taxonomy" id="2006182"/>
    <lineage>
        <taxon>Archaea</taxon>
        <taxon>Methanobacteriati</taxon>
        <taxon>Methanobacteriota</taxon>
        <taxon>Methanomada group</taxon>
        <taxon>Methanobacteria</taxon>
        <taxon>Methanobacteriales</taxon>
        <taxon>Methanobacteriaceae</taxon>
        <taxon>Candidatus Methanobinarius</taxon>
    </lineage>
</organism>
<evidence type="ECO:0000313" key="2">
    <source>
        <dbReference type="EMBL" id="RBQ22741.1"/>
    </source>
</evidence>
<protein>
    <submittedName>
        <fullName evidence="2">Ribonuclease BN</fullName>
        <ecNumber evidence="2">3.1.26.11</ecNumber>
    </submittedName>
</protein>
<sequence>MKITFLGTGGGRFATISQKRMTGGFRIDDFAGKNFHIDPGPGALVKSFQFGLNPSKLDGIFISHAHTDHYTDGEVLIEAMTRGMTKEKGIIMGSLSVFEGFKQWGPSISKYHTSKSKKLILGPIKSKIIDDLKIKGTKTVHGDPTSVGFQMKFKDLNISYTSDTSYFEKLHNYHKDSDILIASVIRPGNQSIKGHMCSRNFKDLINEIKPKLAIMTHFGFKMLNEDPVNEAKNITKETGVKTLAAFDGMVIDIDNNNISESKISSLKIECDPNKYHDIFKIK</sequence>
<dbReference type="SUPFAM" id="SSF56281">
    <property type="entry name" value="Metallo-hydrolase/oxidoreductase"/>
    <property type="match status" value="1"/>
</dbReference>
<dbReference type="Pfam" id="PF12706">
    <property type="entry name" value="Lactamase_B_2"/>
    <property type="match status" value="1"/>
</dbReference>
<keyword evidence="3" id="KW-1185">Reference proteome</keyword>
<gene>
    <name evidence="2" type="primary">rbn</name>
    <name evidence="2" type="ORF">ALNOE001_15820</name>
</gene>
<proteinExistence type="predicted"/>